<feature type="compositionally biased region" description="Basic and acidic residues" evidence="1">
    <location>
        <begin position="54"/>
        <end position="71"/>
    </location>
</feature>
<dbReference type="EMBL" id="BMAW01081333">
    <property type="protein sequence ID" value="GFU23959.1"/>
    <property type="molecule type" value="Genomic_DNA"/>
</dbReference>
<evidence type="ECO:0000313" key="3">
    <source>
        <dbReference type="Proteomes" id="UP000887013"/>
    </source>
</evidence>
<dbReference type="Proteomes" id="UP000887013">
    <property type="component" value="Unassembled WGS sequence"/>
</dbReference>
<evidence type="ECO:0000256" key="1">
    <source>
        <dbReference type="SAM" id="MobiDB-lite"/>
    </source>
</evidence>
<gene>
    <name evidence="2" type="ORF">NPIL_256441</name>
</gene>
<organism evidence="2 3">
    <name type="scientific">Nephila pilipes</name>
    <name type="common">Giant wood spider</name>
    <name type="synonym">Nephila maculata</name>
    <dbReference type="NCBI Taxonomy" id="299642"/>
    <lineage>
        <taxon>Eukaryota</taxon>
        <taxon>Metazoa</taxon>
        <taxon>Ecdysozoa</taxon>
        <taxon>Arthropoda</taxon>
        <taxon>Chelicerata</taxon>
        <taxon>Arachnida</taxon>
        <taxon>Araneae</taxon>
        <taxon>Araneomorphae</taxon>
        <taxon>Entelegynae</taxon>
        <taxon>Araneoidea</taxon>
        <taxon>Nephilidae</taxon>
        <taxon>Nephila</taxon>
    </lineage>
</organism>
<feature type="region of interest" description="Disordered" evidence="1">
    <location>
        <begin position="43"/>
        <end position="86"/>
    </location>
</feature>
<comment type="caution">
    <text evidence="2">The sequence shown here is derived from an EMBL/GenBank/DDBJ whole genome shotgun (WGS) entry which is preliminary data.</text>
</comment>
<evidence type="ECO:0000313" key="2">
    <source>
        <dbReference type="EMBL" id="GFU23959.1"/>
    </source>
</evidence>
<name>A0A8X6UM40_NEPPI</name>
<reference evidence="2" key="1">
    <citation type="submission" date="2020-08" db="EMBL/GenBank/DDBJ databases">
        <title>Multicomponent nature underlies the extraordinary mechanical properties of spider dragline silk.</title>
        <authorList>
            <person name="Kono N."/>
            <person name="Nakamura H."/>
            <person name="Mori M."/>
            <person name="Yoshida Y."/>
            <person name="Ohtoshi R."/>
            <person name="Malay A.D."/>
            <person name="Moran D.A.P."/>
            <person name="Tomita M."/>
            <person name="Numata K."/>
            <person name="Arakawa K."/>
        </authorList>
    </citation>
    <scope>NUCLEOTIDE SEQUENCE</scope>
</reference>
<protein>
    <submittedName>
        <fullName evidence="2">Uncharacterized protein</fullName>
    </submittedName>
</protein>
<sequence length="141" mass="16031">MQHEDAYSHVCRIESRYMDGESDFYKGAYGLYPAAKEAAEKAEAAVANNPQQRALRDSDIPAQTETRRNRDYLYNTDSRSRSTENNHSDNFYQAIELIANLGEIFNKLPGLIKHLPSIKAARAENKKYALMDEENEIGISI</sequence>
<keyword evidence="3" id="KW-1185">Reference proteome</keyword>
<accession>A0A8X6UM40</accession>
<dbReference type="AlphaFoldDB" id="A0A8X6UM40"/>
<proteinExistence type="predicted"/>